<name>A0A919GRX7_9ACTN</name>
<accession>A0A919GRX7</accession>
<evidence type="ECO:0000256" key="1">
    <source>
        <dbReference type="SAM" id="MobiDB-lite"/>
    </source>
</evidence>
<proteinExistence type="predicted"/>
<comment type="caution">
    <text evidence="2">The sequence shown here is derived from an EMBL/GenBank/DDBJ whole genome shotgun (WGS) entry which is preliminary data.</text>
</comment>
<keyword evidence="3" id="KW-1185">Reference proteome</keyword>
<gene>
    <name evidence="2" type="ORF">GCM10017771_41780</name>
</gene>
<organism evidence="2 3">
    <name type="scientific">Streptomyces capitiformicae</name>
    <dbReference type="NCBI Taxonomy" id="2014920"/>
    <lineage>
        <taxon>Bacteria</taxon>
        <taxon>Bacillati</taxon>
        <taxon>Actinomycetota</taxon>
        <taxon>Actinomycetes</taxon>
        <taxon>Kitasatosporales</taxon>
        <taxon>Streptomycetaceae</taxon>
        <taxon>Streptomyces</taxon>
    </lineage>
</organism>
<evidence type="ECO:0000313" key="3">
    <source>
        <dbReference type="Proteomes" id="UP000603227"/>
    </source>
</evidence>
<sequence length="50" mass="5161">MVTGGALGVDGFSALEVLPFANAASPASHTRGDGGDWLLDRSARSYGRRP</sequence>
<feature type="compositionally biased region" description="Basic and acidic residues" evidence="1">
    <location>
        <begin position="30"/>
        <end position="43"/>
    </location>
</feature>
<dbReference type="Proteomes" id="UP000603227">
    <property type="component" value="Unassembled WGS sequence"/>
</dbReference>
<dbReference type="EMBL" id="BNAT01000013">
    <property type="protein sequence ID" value="GHH89747.1"/>
    <property type="molecule type" value="Genomic_DNA"/>
</dbReference>
<evidence type="ECO:0000313" key="2">
    <source>
        <dbReference type="EMBL" id="GHH89747.1"/>
    </source>
</evidence>
<dbReference type="RefSeq" id="WP_208921534.1">
    <property type="nucleotide sequence ID" value="NZ_BNAT01000013.1"/>
</dbReference>
<feature type="region of interest" description="Disordered" evidence="1">
    <location>
        <begin position="25"/>
        <end position="50"/>
    </location>
</feature>
<reference evidence="2" key="1">
    <citation type="journal article" date="2014" name="Int. J. Syst. Evol. Microbiol.">
        <title>Complete genome sequence of Corynebacterium casei LMG S-19264T (=DSM 44701T), isolated from a smear-ripened cheese.</title>
        <authorList>
            <consortium name="US DOE Joint Genome Institute (JGI-PGF)"/>
            <person name="Walter F."/>
            <person name="Albersmeier A."/>
            <person name="Kalinowski J."/>
            <person name="Ruckert C."/>
        </authorList>
    </citation>
    <scope>NUCLEOTIDE SEQUENCE</scope>
    <source>
        <strain evidence="2">CGMCC 4.7403</strain>
    </source>
</reference>
<dbReference type="AlphaFoldDB" id="A0A919GRX7"/>
<protein>
    <submittedName>
        <fullName evidence="2">Uncharacterized protein</fullName>
    </submittedName>
</protein>
<reference evidence="2" key="2">
    <citation type="submission" date="2020-09" db="EMBL/GenBank/DDBJ databases">
        <authorList>
            <person name="Sun Q."/>
            <person name="Zhou Y."/>
        </authorList>
    </citation>
    <scope>NUCLEOTIDE SEQUENCE</scope>
    <source>
        <strain evidence="2">CGMCC 4.7403</strain>
    </source>
</reference>